<organism evidence="1 2">
    <name type="scientific">Romanomermis culicivorax</name>
    <name type="common">Nematode worm</name>
    <dbReference type="NCBI Taxonomy" id="13658"/>
    <lineage>
        <taxon>Eukaryota</taxon>
        <taxon>Metazoa</taxon>
        <taxon>Ecdysozoa</taxon>
        <taxon>Nematoda</taxon>
        <taxon>Enoplea</taxon>
        <taxon>Dorylaimia</taxon>
        <taxon>Mermithida</taxon>
        <taxon>Mermithoidea</taxon>
        <taxon>Mermithidae</taxon>
        <taxon>Romanomermis</taxon>
    </lineage>
</organism>
<sequence length="146" mass="16580">MMLPGPCLKNSYASGTVMGTTDRKYIAALIIILTTTVNLRKGGHSKIGVWTLTKSFSENRFFANNKGEIGNSRNPTAVAFNLKFRSEQNEIVVHIPAAFYDDHIIVTWEETSATIQARRRCLSTYDLDRPMFDSLMLLKKFRPFNE</sequence>
<protein>
    <submittedName>
        <fullName evidence="2">Uncharacterized protein</fullName>
    </submittedName>
</protein>
<name>A0A915JSR2_ROMCU</name>
<proteinExistence type="predicted"/>
<evidence type="ECO:0000313" key="2">
    <source>
        <dbReference type="WBParaSite" id="nRc.2.0.1.t29350-RA"/>
    </source>
</evidence>
<keyword evidence="1" id="KW-1185">Reference proteome</keyword>
<dbReference type="WBParaSite" id="nRc.2.0.1.t29350-RA">
    <property type="protein sequence ID" value="nRc.2.0.1.t29350-RA"/>
    <property type="gene ID" value="nRc.2.0.1.g29350"/>
</dbReference>
<reference evidence="2" key="1">
    <citation type="submission" date="2022-11" db="UniProtKB">
        <authorList>
            <consortium name="WormBaseParasite"/>
        </authorList>
    </citation>
    <scope>IDENTIFICATION</scope>
</reference>
<dbReference type="AlphaFoldDB" id="A0A915JSR2"/>
<evidence type="ECO:0000313" key="1">
    <source>
        <dbReference type="Proteomes" id="UP000887565"/>
    </source>
</evidence>
<accession>A0A915JSR2</accession>
<dbReference type="Proteomes" id="UP000887565">
    <property type="component" value="Unplaced"/>
</dbReference>